<evidence type="ECO:0000256" key="1">
    <source>
        <dbReference type="ARBA" id="ARBA00004651"/>
    </source>
</evidence>
<protein>
    <submittedName>
        <fullName evidence="9">Membrane-bound acyltransferase YfiQ, involved in biofilm formation</fullName>
    </submittedName>
</protein>
<keyword evidence="6 7" id="KW-0472">Membrane</keyword>
<dbReference type="PANTHER" id="PTHR40074:SF2">
    <property type="entry name" value="O-ACETYLTRANSFERASE WECH"/>
    <property type="match status" value="1"/>
</dbReference>
<feature type="transmembrane region" description="Helical" evidence="7">
    <location>
        <begin position="148"/>
        <end position="173"/>
    </location>
</feature>
<dbReference type="GO" id="GO:0009246">
    <property type="term" value="P:enterobacterial common antigen biosynthetic process"/>
    <property type="evidence" value="ECO:0007669"/>
    <property type="project" value="TreeGrafter"/>
</dbReference>
<evidence type="ECO:0000256" key="7">
    <source>
        <dbReference type="SAM" id="Phobius"/>
    </source>
</evidence>
<evidence type="ECO:0000313" key="10">
    <source>
        <dbReference type="Proteomes" id="UP000183975"/>
    </source>
</evidence>
<feature type="transmembrane region" description="Helical" evidence="7">
    <location>
        <begin position="215"/>
        <end position="232"/>
    </location>
</feature>
<dbReference type="AlphaFoldDB" id="A0A1M6TM76"/>
<feature type="transmembrane region" description="Helical" evidence="7">
    <location>
        <begin position="84"/>
        <end position="103"/>
    </location>
</feature>
<organism evidence="9 10">
    <name type="scientific">Anaerotignum lactatifermentans DSM 14214</name>
    <dbReference type="NCBI Taxonomy" id="1121323"/>
    <lineage>
        <taxon>Bacteria</taxon>
        <taxon>Bacillati</taxon>
        <taxon>Bacillota</taxon>
        <taxon>Clostridia</taxon>
        <taxon>Lachnospirales</taxon>
        <taxon>Anaerotignaceae</taxon>
        <taxon>Anaerotignum</taxon>
    </lineage>
</organism>
<dbReference type="RefSeq" id="WP_072851365.1">
    <property type="nucleotide sequence ID" value="NZ_FRAH01000034.1"/>
</dbReference>
<comment type="subcellular location">
    <subcellularLocation>
        <location evidence="1">Cell membrane</location>
        <topology evidence="1">Multi-pass membrane protein</topology>
    </subcellularLocation>
</comment>
<comment type="similarity">
    <text evidence="2">Belongs to the acyltransferase 3 family.</text>
</comment>
<proteinExistence type="inferred from homology"/>
<feature type="transmembrane region" description="Helical" evidence="7">
    <location>
        <begin position="185"/>
        <end position="203"/>
    </location>
</feature>
<evidence type="ECO:0000256" key="4">
    <source>
        <dbReference type="ARBA" id="ARBA00022692"/>
    </source>
</evidence>
<evidence type="ECO:0000256" key="3">
    <source>
        <dbReference type="ARBA" id="ARBA00022475"/>
    </source>
</evidence>
<sequence>MRNREISFVNVVLCLLVMWIHICSVAVTGLPKENISFFGVYVPWRLSAFVVQGFIFLSALKYFRKEGAFSYGSFLWGRIRKIGVPYVIAVIISYLGLIDLGYYTFDAGFLGESLLLGNMIAPFYFIIIIFQFYLLMPLWRKMTEKVDFWVAALASVMLMRLFHGGLPAMIGILSPGTEFIYNDRVFTSYLAYWVLGCYAGKYYDRFLEGIRKNQGVLLTGFVVFVLADGLLSNANNRGFFRVSFLEDVHTLYVFCAILFLFWIGKKVADRVMAWKVVQGIDRMSFYLYLYHGIFLYYVQDAFLNRFGVGPAKGLLLRAVCCYGMTVVVGLLAWYWKKRKGKQNP</sequence>
<dbReference type="InterPro" id="IPR002656">
    <property type="entry name" value="Acyl_transf_3_dom"/>
</dbReference>
<feature type="transmembrane region" description="Helical" evidence="7">
    <location>
        <begin position="115"/>
        <end position="136"/>
    </location>
</feature>
<keyword evidence="10" id="KW-1185">Reference proteome</keyword>
<feature type="transmembrane region" description="Helical" evidence="7">
    <location>
        <begin position="244"/>
        <end position="264"/>
    </location>
</feature>
<evidence type="ECO:0000256" key="5">
    <source>
        <dbReference type="ARBA" id="ARBA00022989"/>
    </source>
</evidence>
<reference evidence="9 10" key="1">
    <citation type="submission" date="2016-11" db="EMBL/GenBank/DDBJ databases">
        <authorList>
            <person name="Jaros S."/>
            <person name="Januszkiewicz K."/>
            <person name="Wedrychowicz H."/>
        </authorList>
    </citation>
    <scope>NUCLEOTIDE SEQUENCE [LARGE SCALE GENOMIC DNA]</scope>
    <source>
        <strain evidence="9 10">DSM 14214</strain>
    </source>
</reference>
<accession>A0A1M6TM76</accession>
<feature type="transmembrane region" description="Helical" evidence="7">
    <location>
        <begin position="42"/>
        <end position="63"/>
    </location>
</feature>
<feature type="transmembrane region" description="Helical" evidence="7">
    <location>
        <begin position="314"/>
        <end position="335"/>
    </location>
</feature>
<feature type="transmembrane region" description="Helical" evidence="7">
    <location>
        <begin position="7"/>
        <end position="30"/>
    </location>
</feature>
<dbReference type="GO" id="GO:0005886">
    <property type="term" value="C:plasma membrane"/>
    <property type="evidence" value="ECO:0007669"/>
    <property type="project" value="UniProtKB-SubCell"/>
</dbReference>
<keyword evidence="9" id="KW-0808">Transferase</keyword>
<dbReference type="Proteomes" id="UP000183975">
    <property type="component" value="Unassembled WGS sequence"/>
</dbReference>
<feature type="domain" description="Acyltransferase 3" evidence="8">
    <location>
        <begin position="11"/>
        <end position="333"/>
    </location>
</feature>
<name>A0A1M6TM76_9FIRM</name>
<keyword evidence="9" id="KW-0012">Acyltransferase</keyword>
<feature type="transmembrane region" description="Helical" evidence="7">
    <location>
        <begin position="285"/>
        <end position="302"/>
    </location>
</feature>
<evidence type="ECO:0000313" key="9">
    <source>
        <dbReference type="EMBL" id="SHK58095.1"/>
    </source>
</evidence>
<gene>
    <name evidence="9" type="ORF">SAMN02745138_01973</name>
</gene>
<dbReference type="EMBL" id="FRAH01000034">
    <property type="protein sequence ID" value="SHK58095.1"/>
    <property type="molecule type" value="Genomic_DNA"/>
</dbReference>
<dbReference type="OrthoDB" id="569695at2"/>
<evidence type="ECO:0000256" key="6">
    <source>
        <dbReference type="ARBA" id="ARBA00023136"/>
    </source>
</evidence>
<dbReference type="GO" id="GO:0016413">
    <property type="term" value="F:O-acetyltransferase activity"/>
    <property type="evidence" value="ECO:0007669"/>
    <property type="project" value="TreeGrafter"/>
</dbReference>
<keyword evidence="4 7" id="KW-0812">Transmembrane</keyword>
<keyword evidence="5 7" id="KW-1133">Transmembrane helix</keyword>
<evidence type="ECO:0000259" key="8">
    <source>
        <dbReference type="Pfam" id="PF01757"/>
    </source>
</evidence>
<dbReference type="Pfam" id="PF01757">
    <property type="entry name" value="Acyl_transf_3"/>
    <property type="match status" value="1"/>
</dbReference>
<keyword evidence="3" id="KW-1003">Cell membrane</keyword>
<evidence type="ECO:0000256" key="2">
    <source>
        <dbReference type="ARBA" id="ARBA00007400"/>
    </source>
</evidence>
<dbReference type="PANTHER" id="PTHR40074">
    <property type="entry name" value="O-ACETYLTRANSFERASE WECH"/>
    <property type="match status" value="1"/>
</dbReference>